<evidence type="ECO:0000313" key="3">
    <source>
        <dbReference type="Proteomes" id="UP000321567"/>
    </source>
</evidence>
<sequence>MNQLTQARDSRALTPVSGTSALSTVDEQVFVTIYVEKQLFGIQVERVQDILIPEKIARIPLAPPEVAGAINLRGRIVTVIEVRKRLGLRAKKDKTNIMCVTIEQGNELYSMMVDSVGNVLNLPLSRIEPNPTTMDPRWRSVSNGVVRLDGELMVVMDVDAFLSFNAA</sequence>
<dbReference type="SMART" id="SM00260">
    <property type="entry name" value="CheW"/>
    <property type="match status" value="1"/>
</dbReference>
<dbReference type="RefSeq" id="WP_147164852.1">
    <property type="nucleotide sequence ID" value="NZ_BJZO01000115.1"/>
</dbReference>
<keyword evidence="3" id="KW-1185">Reference proteome</keyword>
<dbReference type="InterPro" id="IPR039315">
    <property type="entry name" value="CheW"/>
</dbReference>
<dbReference type="OrthoDB" id="9794382at2"/>
<dbReference type="AlphaFoldDB" id="A0A512HBL3"/>
<dbReference type="GO" id="GO:0007165">
    <property type="term" value="P:signal transduction"/>
    <property type="evidence" value="ECO:0007669"/>
    <property type="project" value="InterPro"/>
</dbReference>
<dbReference type="InterPro" id="IPR002545">
    <property type="entry name" value="CheW-lke_dom"/>
</dbReference>
<dbReference type="Gene3D" id="2.30.30.40">
    <property type="entry name" value="SH3 Domains"/>
    <property type="match status" value="1"/>
</dbReference>
<dbReference type="PANTHER" id="PTHR22617:SF23">
    <property type="entry name" value="CHEMOTAXIS PROTEIN CHEW"/>
    <property type="match status" value="1"/>
</dbReference>
<dbReference type="CDD" id="cd00732">
    <property type="entry name" value="CheW"/>
    <property type="match status" value="1"/>
</dbReference>
<dbReference type="Gene3D" id="2.40.50.180">
    <property type="entry name" value="CheA-289, Domain 4"/>
    <property type="match status" value="1"/>
</dbReference>
<dbReference type="PROSITE" id="PS50851">
    <property type="entry name" value="CHEW"/>
    <property type="match status" value="1"/>
</dbReference>
<dbReference type="PANTHER" id="PTHR22617">
    <property type="entry name" value="CHEMOTAXIS SENSOR HISTIDINE KINASE-RELATED"/>
    <property type="match status" value="1"/>
</dbReference>
<feature type="domain" description="CheW-like" evidence="1">
    <location>
        <begin position="27"/>
        <end position="167"/>
    </location>
</feature>
<dbReference type="Pfam" id="PF01584">
    <property type="entry name" value="CheW"/>
    <property type="match status" value="1"/>
</dbReference>
<evidence type="ECO:0000313" key="2">
    <source>
        <dbReference type="EMBL" id="GEO82825.1"/>
    </source>
</evidence>
<name>A0A512HBL3_9PROT</name>
<comment type="caution">
    <text evidence="2">The sequence shown here is derived from an EMBL/GenBank/DDBJ whole genome shotgun (WGS) entry which is preliminary data.</text>
</comment>
<protein>
    <submittedName>
        <fullName evidence="2">Chemotaxis protein CheW</fullName>
    </submittedName>
</protein>
<dbReference type="GO" id="GO:0005829">
    <property type="term" value="C:cytosol"/>
    <property type="evidence" value="ECO:0007669"/>
    <property type="project" value="TreeGrafter"/>
</dbReference>
<organism evidence="2 3">
    <name type="scientific">Pararhodospirillum oryzae</name>
    <dbReference type="NCBI Taxonomy" id="478448"/>
    <lineage>
        <taxon>Bacteria</taxon>
        <taxon>Pseudomonadati</taxon>
        <taxon>Pseudomonadota</taxon>
        <taxon>Alphaproteobacteria</taxon>
        <taxon>Rhodospirillales</taxon>
        <taxon>Rhodospirillaceae</taxon>
        <taxon>Pararhodospirillum</taxon>
    </lineage>
</organism>
<dbReference type="GO" id="GO:0006935">
    <property type="term" value="P:chemotaxis"/>
    <property type="evidence" value="ECO:0007669"/>
    <property type="project" value="InterPro"/>
</dbReference>
<dbReference type="Proteomes" id="UP000321567">
    <property type="component" value="Unassembled WGS sequence"/>
</dbReference>
<dbReference type="SUPFAM" id="SSF50341">
    <property type="entry name" value="CheW-like"/>
    <property type="match status" value="1"/>
</dbReference>
<proteinExistence type="predicted"/>
<evidence type="ECO:0000259" key="1">
    <source>
        <dbReference type="PROSITE" id="PS50851"/>
    </source>
</evidence>
<accession>A0A512HBL3</accession>
<dbReference type="EMBL" id="BJZO01000115">
    <property type="protein sequence ID" value="GEO82825.1"/>
    <property type="molecule type" value="Genomic_DNA"/>
</dbReference>
<dbReference type="InterPro" id="IPR036061">
    <property type="entry name" value="CheW-like_dom_sf"/>
</dbReference>
<gene>
    <name evidence="2" type="ORF">ROR02_29560</name>
</gene>
<reference evidence="2 3" key="1">
    <citation type="submission" date="2019-07" db="EMBL/GenBank/DDBJ databases">
        <title>Whole genome shotgun sequence of Rhodospirillum oryzae NBRC 107573.</title>
        <authorList>
            <person name="Hosoyama A."/>
            <person name="Uohara A."/>
            <person name="Ohji S."/>
            <person name="Ichikawa N."/>
        </authorList>
    </citation>
    <scope>NUCLEOTIDE SEQUENCE [LARGE SCALE GENOMIC DNA]</scope>
    <source>
        <strain evidence="2 3">NBRC 107573</strain>
    </source>
</reference>